<organism evidence="1 2">
    <name type="scientific">Clostridium subterminale</name>
    <dbReference type="NCBI Taxonomy" id="1550"/>
    <lineage>
        <taxon>Bacteria</taxon>
        <taxon>Bacillati</taxon>
        <taxon>Bacillota</taxon>
        <taxon>Clostridia</taxon>
        <taxon>Eubacteriales</taxon>
        <taxon>Clostridiaceae</taxon>
        <taxon>Clostridium</taxon>
    </lineage>
</organism>
<name>A0ABN1KZ02_CLOSU</name>
<accession>A0ABN1KZ02</accession>
<comment type="caution">
    <text evidence="1">The sequence shown here is derived from an EMBL/GenBank/DDBJ whole genome shotgun (WGS) entry which is preliminary data.</text>
</comment>
<keyword evidence="2" id="KW-1185">Reference proteome</keyword>
<evidence type="ECO:0000313" key="2">
    <source>
        <dbReference type="Proteomes" id="UP001501047"/>
    </source>
</evidence>
<gene>
    <name evidence="1" type="ORF">GCM10008908_38240</name>
</gene>
<proteinExistence type="predicted"/>
<protein>
    <submittedName>
        <fullName evidence="1">Uncharacterized protein</fullName>
    </submittedName>
</protein>
<dbReference type="RefSeq" id="WP_343828143.1">
    <property type="nucleotide sequence ID" value="NZ_BAAACI010000011.1"/>
</dbReference>
<reference evidence="1 2" key="1">
    <citation type="journal article" date="2019" name="Int. J. Syst. Evol. Microbiol.">
        <title>The Global Catalogue of Microorganisms (GCM) 10K type strain sequencing project: providing services to taxonomists for standard genome sequencing and annotation.</title>
        <authorList>
            <consortium name="The Broad Institute Genomics Platform"/>
            <consortium name="The Broad Institute Genome Sequencing Center for Infectious Disease"/>
            <person name="Wu L."/>
            <person name="Ma J."/>
        </authorList>
    </citation>
    <scope>NUCLEOTIDE SEQUENCE [LARGE SCALE GENOMIC DNA]</scope>
    <source>
        <strain evidence="1 2">JCM 1417</strain>
    </source>
</reference>
<dbReference type="EMBL" id="BAAACI010000011">
    <property type="protein sequence ID" value="GAA0779477.1"/>
    <property type="molecule type" value="Genomic_DNA"/>
</dbReference>
<sequence>MNKQEIIEILEDNALENITEIKKHNDCFIIKFSYEFDELEVEGAREFANEDCDEEREGEQWYQEYFLPYLNDTAIDNINDIVDEISEDYDLDYEMLSYELSEDDYDSMDFLVAFYREDLPVDIDELILEL</sequence>
<evidence type="ECO:0000313" key="1">
    <source>
        <dbReference type="EMBL" id="GAA0779477.1"/>
    </source>
</evidence>
<dbReference type="Proteomes" id="UP001501047">
    <property type="component" value="Unassembled WGS sequence"/>
</dbReference>